<dbReference type="AlphaFoldDB" id="A0A4R6RD62"/>
<dbReference type="InterPro" id="IPR019239">
    <property type="entry name" value="VapB_antitoxin"/>
</dbReference>
<accession>A0A4R6RD62</accession>
<dbReference type="Proteomes" id="UP000294547">
    <property type="component" value="Unassembled WGS sequence"/>
</dbReference>
<protein>
    <submittedName>
        <fullName evidence="1">Arc/MetJ family transcription regulator</fullName>
    </submittedName>
</protein>
<sequence length="70" mass="7893">MRTNIDIDDDLIAEAMRLTGLPTKKATVEEALRRIVRAEHLRTVLRDSAGIGWEGGLEEMRLGRDRLPPP</sequence>
<dbReference type="Pfam" id="PF09957">
    <property type="entry name" value="VapB_antitoxin"/>
    <property type="match status" value="1"/>
</dbReference>
<gene>
    <name evidence="1" type="ORF">EDD54_2785</name>
</gene>
<proteinExistence type="predicted"/>
<organism evidence="1 2">
    <name type="scientific">Oharaeibacter diazotrophicus</name>
    <dbReference type="NCBI Taxonomy" id="1920512"/>
    <lineage>
        <taxon>Bacteria</taxon>
        <taxon>Pseudomonadati</taxon>
        <taxon>Pseudomonadota</taxon>
        <taxon>Alphaproteobacteria</taxon>
        <taxon>Hyphomicrobiales</taxon>
        <taxon>Pleomorphomonadaceae</taxon>
        <taxon>Oharaeibacter</taxon>
    </lineage>
</organism>
<evidence type="ECO:0000313" key="1">
    <source>
        <dbReference type="EMBL" id="TDP84181.1"/>
    </source>
</evidence>
<dbReference type="EMBL" id="SNXY01000008">
    <property type="protein sequence ID" value="TDP84181.1"/>
    <property type="molecule type" value="Genomic_DNA"/>
</dbReference>
<evidence type="ECO:0000313" key="2">
    <source>
        <dbReference type="Proteomes" id="UP000294547"/>
    </source>
</evidence>
<dbReference type="OrthoDB" id="9805830at2"/>
<reference evidence="1 2" key="1">
    <citation type="submission" date="2019-03" db="EMBL/GenBank/DDBJ databases">
        <title>Genomic Encyclopedia of Type Strains, Phase IV (KMG-IV): sequencing the most valuable type-strain genomes for metagenomic binning, comparative biology and taxonomic classification.</title>
        <authorList>
            <person name="Goeker M."/>
        </authorList>
    </citation>
    <scope>NUCLEOTIDE SEQUENCE [LARGE SCALE GENOMIC DNA]</scope>
    <source>
        <strain evidence="1 2">DSM 102969</strain>
    </source>
</reference>
<comment type="caution">
    <text evidence="1">The sequence shown here is derived from an EMBL/GenBank/DDBJ whole genome shotgun (WGS) entry which is preliminary data.</text>
</comment>
<name>A0A4R6RD62_9HYPH</name>
<keyword evidence="2" id="KW-1185">Reference proteome</keyword>
<dbReference type="RefSeq" id="WP_126540124.1">
    <property type="nucleotide sequence ID" value="NZ_BSPM01000002.1"/>
</dbReference>